<gene>
    <name evidence="2" type="ORF">AVEN_228400_1</name>
</gene>
<evidence type="ECO:0000313" key="3">
    <source>
        <dbReference type="Proteomes" id="UP000499080"/>
    </source>
</evidence>
<dbReference type="AlphaFoldDB" id="A0A4Y2JJP0"/>
<keyword evidence="1" id="KW-0812">Transmembrane</keyword>
<feature type="non-terminal residue" evidence="2">
    <location>
        <position position="1"/>
    </location>
</feature>
<reference evidence="2 3" key="1">
    <citation type="journal article" date="2019" name="Sci. Rep.">
        <title>Orb-weaving spider Araneus ventricosus genome elucidates the spidroin gene catalogue.</title>
        <authorList>
            <person name="Kono N."/>
            <person name="Nakamura H."/>
            <person name="Ohtoshi R."/>
            <person name="Moran D.A.P."/>
            <person name="Shinohara A."/>
            <person name="Yoshida Y."/>
            <person name="Fujiwara M."/>
            <person name="Mori M."/>
            <person name="Tomita M."/>
            <person name="Arakawa K."/>
        </authorList>
    </citation>
    <scope>NUCLEOTIDE SEQUENCE [LARGE SCALE GENOMIC DNA]</scope>
</reference>
<sequence>DVDPTLVGNYRYGMRTRRISKQSLHRDVDPTLVGTTGMGMRTCRISKQSRALLWDVLMVLWLLGPISEGGSNLCKRERRRMSRS</sequence>
<evidence type="ECO:0000256" key="1">
    <source>
        <dbReference type="SAM" id="Phobius"/>
    </source>
</evidence>
<evidence type="ECO:0000313" key="2">
    <source>
        <dbReference type="EMBL" id="GBM90115.1"/>
    </source>
</evidence>
<keyword evidence="1" id="KW-0472">Membrane</keyword>
<accession>A0A4Y2JJP0</accession>
<name>A0A4Y2JJP0_ARAVE</name>
<organism evidence="2 3">
    <name type="scientific">Araneus ventricosus</name>
    <name type="common">Orbweaver spider</name>
    <name type="synonym">Epeira ventricosa</name>
    <dbReference type="NCBI Taxonomy" id="182803"/>
    <lineage>
        <taxon>Eukaryota</taxon>
        <taxon>Metazoa</taxon>
        <taxon>Ecdysozoa</taxon>
        <taxon>Arthropoda</taxon>
        <taxon>Chelicerata</taxon>
        <taxon>Arachnida</taxon>
        <taxon>Araneae</taxon>
        <taxon>Araneomorphae</taxon>
        <taxon>Entelegynae</taxon>
        <taxon>Araneoidea</taxon>
        <taxon>Araneidae</taxon>
        <taxon>Araneus</taxon>
    </lineage>
</organism>
<keyword evidence="3" id="KW-1185">Reference proteome</keyword>
<dbReference type="EMBL" id="BGPR01110780">
    <property type="protein sequence ID" value="GBM90115.1"/>
    <property type="molecule type" value="Genomic_DNA"/>
</dbReference>
<comment type="caution">
    <text evidence="2">The sequence shown here is derived from an EMBL/GenBank/DDBJ whole genome shotgun (WGS) entry which is preliminary data.</text>
</comment>
<keyword evidence="1" id="KW-1133">Transmembrane helix</keyword>
<feature type="transmembrane region" description="Helical" evidence="1">
    <location>
        <begin position="51"/>
        <end position="74"/>
    </location>
</feature>
<protein>
    <submittedName>
        <fullName evidence="2">Uncharacterized protein</fullName>
    </submittedName>
</protein>
<dbReference type="Proteomes" id="UP000499080">
    <property type="component" value="Unassembled WGS sequence"/>
</dbReference>
<proteinExistence type="predicted"/>